<feature type="domain" description="TIL" evidence="1">
    <location>
        <begin position="97"/>
        <end position="147"/>
    </location>
</feature>
<dbReference type="EMBL" id="MN739395">
    <property type="protein sequence ID" value="QHT02489.1"/>
    <property type="molecule type" value="Genomic_DNA"/>
</dbReference>
<dbReference type="InterPro" id="IPR002919">
    <property type="entry name" value="TIL_dom"/>
</dbReference>
<proteinExistence type="predicted"/>
<dbReference type="CDD" id="cd19941">
    <property type="entry name" value="TIL"/>
    <property type="match status" value="1"/>
</dbReference>
<evidence type="ECO:0000259" key="1">
    <source>
        <dbReference type="Pfam" id="PF01826"/>
    </source>
</evidence>
<evidence type="ECO:0000313" key="2">
    <source>
        <dbReference type="EMBL" id="QHT02489.1"/>
    </source>
</evidence>
<dbReference type="InterPro" id="IPR018247">
    <property type="entry name" value="EF_Hand_1_Ca_BS"/>
</dbReference>
<name>A0A6C0CFM8_9ZZZZ</name>
<dbReference type="Gene3D" id="2.10.25.10">
    <property type="entry name" value="Laminin"/>
    <property type="match status" value="1"/>
</dbReference>
<dbReference type="AlphaFoldDB" id="A0A6C0CFM8"/>
<dbReference type="Pfam" id="PF01826">
    <property type="entry name" value="TIL"/>
    <property type="match status" value="1"/>
</dbReference>
<sequence>MKLLSIFSFLSLFNGSFSQSPDCRSDTNNDNLIDVSDLLNVLSSFSTEDIVSDVNNDLIVDVNDLLQVLGDFGEECIVGDPPCCNDNCNLGEDCGGQLWTECGTSCPLVCGQPEPMMCNMMCNVGYQCPHNLWWSDTHKVCVESSECYNDEINTLPPDIAIGRPYIDNNNIKSVVKNEFNDWSELI</sequence>
<reference evidence="2" key="1">
    <citation type="journal article" date="2020" name="Nature">
        <title>Giant virus diversity and host interactions through global metagenomics.</title>
        <authorList>
            <person name="Schulz F."/>
            <person name="Roux S."/>
            <person name="Paez-Espino D."/>
            <person name="Jungbluth S."/>
            <person name="Walsh D.A."/>
            <person name="Denef V.J."/>
            <person name="McMahon K.D."/>
            <person name="Konstantinidis K.T."/>
            <person name="Eloe-Fadrosh E.A."/>
            <person name="Kyrpides N.C."/>
            <person name="Woyke T."/>
        </authorList>
    </citation>
    <scope>NUCLEOTIDE SEQUENCE</scope>
    <source>
        <strain evidence="2">GVMAG-M-3300020595-32</strain>
    </source>
</reference>
<protein>
    <recommendedName>
        <fullName evidence="1">TIL domain-containing protein</fullName>
    </recommendedName>
</protein>
<accession>A0A6C0CFM8</accession>
<dbReference type="PROSITE" id="PS00018">
    <property type="entry name" value="EF_HAND_1"/>
    <property type="match status" value="1"/>
</dbReference>
<organism evidence="2">
    <name type="scientific">viral metagenome</name>
    <dbReference type="NCBI Taxonomy" id="1070528"/>
    <lineage>
        <taxon>unclassified sequences</taxon>
        <taxon>metagenomes</taxon>
        <taxon>organismal metagenomes</taxon>
    </lineage>
</organism>